<dbReference type="KEGG" id="vg:65128560"/>
<dbReference type="EMBL" id="MT774376">
    <property type="protein sequence ID" value="QOR58105.1"/>
    <property type="molecule type" value="Genomic_DNA"/>
</dbReference>
<dbReference type="GeneID" id="65128560"/>
<reference evidence="1 2" key="1">
    <citation type="submission" date="2020-07" db="EMBL/GenBank/DDBJ databases">
        <title>Taxonomic proposal: Crassvirales, a new order of highly abundant and diverse bacterial viruses.</title>
        <authorList>
            <person name="Shkoporov A.N."/>
            <person name="Stockdale S.R."/>
            <person name="Guerin E."/>
            <person name="Ross R.P."/>
            <person name="Hill C."/>
        </authorList>
    </citation>
    <scope>NUCLEOTIDE SEQUENCE [LARGE SCALE GENOMIC DNA]</scope>
</reference>
<dbReference type="Proteomes" id="UP000594086">
    <property type="component" value="Segment"/>
</dbReference>
<accession>A0A7M1RUJ9</accession>
<organism evidence="1 2">
    <name type="scientific">uncultured phage cr55_1</name>
    <dbReference type="NCBI Taxonomy" id="2772060"/>
    <lineage>
        <taxon>Viruses</taxon>
        <taxon>Duplodnaviria</taxon>
        <taxon>Heunggongvirae</taxon>
        <taxon>Uroviricota</taxon>
        <taxon>Caudoviricetes</taxon>
        <taxon>Crassvirales</taxon>
        <taxon>Suoliviridae</taxon>
        <taxon>Boorivirinae</taxon>
        <taxon>Culoivirus</taxon>
        <taxon>Culoivirus intestinalis</taxon>
    </lineage>
</organism>
<keyword evidence="2" id="KW-1185">Reference proteome</keyword>
<evidence type="ECO:0000313" key="2">
    <source>
        <dbReference type="Proteomes" id="UP000594086"/>
    </source>
</evidence>
<evidence type="ECO:0000313" key="1">
    <source>
        <dbReference type="EMBL" id="QOR58105.1"/>
    </source>
</evidence>
<proteinExistence type="predicted"/>
<protein>
    <submittedName>
        <fullName evidence="1">Uncharacterized protein</fullName>
    </submittedName>
</protein>
<name>A0A7M1RUJ9_9CAUD</name>
<dbReference type="RefSeq" id="YP_010110263.1">
    <property type="nucleotide sequence ID" value="NC_055869.1"/>
</dbReference>
<sequence length="67" mass="7834">MLTDKPTTLDKFEECIKNIENYCRIGPICNGIYCIGKGIYTGIKGWENFQKILKEQKEQLKKLNNHK</sequence>